<feature type="signal peptide" evidence="2">
    <location>
        <begin position="1"/>
        <end position="23"/>
    </location>
</feature>
<evidence type="ECO:0000256" key="1">
    <source>
        <dbReference type="SAM" id="MobiDB-lite"/>
    </source>
</evidence>
<dbReference type="EMBL" id="FUWR01000008">
    <property type="protein sequence ID" value="SJZ82982.1"/>
    <property type="molecule type" value="Genomic_DNA"/>
</dbReference>
<accession>A0A1T4NV92</accession>
<keyword evidence="4" id="KW-1185">Reference proteome</keyword>
<dbReference type="RefSeq" id="WP_139366726.1">
    <property type="nucleotide sequence ID" value="NZ_FUWR01000008.1"/>
</dbReference>
<dbReference type="STRING" id="115783.SAMN02745119_01739"/>
<protein>
    <recommendedName>
        <fullName evidence="5">PepSY domain-containing protein</fullName>
    </recommendedName>
</protein>
<name>A0A1T4NV92_9BACT</name>
<evidence type="ECO:0000313" key="4">
    <source>
        <dbReference type="Proteomes" id="UP000190102"/>
    </source>
</evidence>
<dbReference type="AlphaFoldDB" id="A0A1T4NV92"/>
<organism evidence="3 4">
    <name type="scientific">Trichlorobacter thiogenes</name>
    <dbReference type="NCBI Taxonomy" id="115783"/>
    <lineage>
        <taxon>Bacteria</taxon>
        <taxon>Pseudomonadati</taxon>
        <taxon>Thermodesulfobacteriota</taxon>
        <taxon>Desulfuromonadia</taxon>
        <taxon>Geobacterales</taxon>
        <taxon>Geobacteraceae</taxon>
        <taxon>Trichlorobacter</taxon>
    </lineage>
</organism>
<evidence type="ECO:0000313" key="3">
    <source>
        <dbReference type="EMBL" id="SJZ82982.1"/>
    </source>
</evidence>
<sequence>MKYFLSTYFLLSLLLLTALPAAAEEPEPGQGRGWRGGRTPGEMGPPPFGDYCPRRHADHYGARQPLQTPDEARHRLRLFFNVPPAQITLRKEVRMGYIADITNADGSLFDRVIIDKRSGRIRSIR</sequence>
<gene>
    <name evidence="3" type="ORF">SAMN02745119_01739</name>
</gene>
<feature type="compositionally biased region" description="Basic and acidic residues" evidence="1">
    <location>
        <begin position="52"/>
        <end position="61"/>
    </location>
</feature>
<feature type="chain" id="PRO_5012594539" description="PepSY domain-containing protein" evidence="2">
    <location>
        <begin position="24"/>
        <end position="125"/>
    </location>
</feature>
<feature type="region of interest" description="Disordered" evidence="1">
    <location>
        <begin position="24"/>
        <end position="66"/>
    </location>
</feature>
<dbReference type="Proteomes" id="UP000190102">
    <property type="component" value="Unassembled WGS sequence"/>
</dbReference>
<evidence type="ECO:0000256" key="2">
    <source>
        <dbReference type="SAM" id="SignalP"/>
    </source>
</evidence>
<proteinExistence type="predicted"/>
<reference evidence="4" key="1">
    <citation type="submission" date="2017-02" db="EMBL/GenBank/DDBJ databases">
        <authorList>
            <person name="Varghese N."/>
            <person name="Submissions S."/>
        </authorList>
    </citation>
    <scope>NUCLEOTIDE SEQUENCE [LARGE SCALE GENOMIC DNA]</scope>
    <source>
        <strain evidence="4">ATCC BAA-34</strain>
    </source>
</reference>
<evidence type="ECO:0008006" key="5">
    <source>
        <dbReference type="Google" id="ProtNLM"/>
    </source>
</evidence>
<keyword evidence="2" id="KW-0732">Signal</keyword>
<feature type="compositionally biased region" description="Gly residues" evidence="1">
    <location>
        <begin position="30"/>
        <end position="39"/>
    </location>
</feature>
<dbReference type="OrthoDB" id="5398351at2"/>